<evidence type="ECO:0000256" key="1">
    <source>
        <dbReference type="SAM" id="MobiDB-lite"/>
    </source>
</evidence>
<gene>
    <name evidence="2" type="ORF">DdX_18301</name>
</gene>
<feature type="region of interest" description="Disordered" evidence="1">
    <location>
        <begin position="1"/>
        <end position="63"/>
    </location>
</feature>
<feature type="compositionally biased region" description="Acidic residues" evidence="1">
    <location>
        <begin position="1"/>
        <end position="10"/>
    </location>
</feature>
<name>A0AAD4MK11_9BILA</name>
<dbReference type="AlphaFoldDB" id="A0AAD4MK11"/>
<keyword evidence="3" id="KW-1185">Reference proteome</keyword>
<proteinExistence type="predicted"/>
<feature type="compositionally biased region" description="Acidic residues" evidence="1">
    <location>
        <begin position="32"/>
        <end position="45"/>
    </location>
</feature>
<evidence type="ECO:0000313" key="2">
    <source>
        <dbReference type="EMBL" id="KAI1697790.1"/>
    </source>
</evidence>
<reference evidence="2" key="1">
    <citation type="submission" date="2022-01" db="EMBL/GenBank/DDBJ databases">
        <title>Genome Sequence Resource for Two Populations of Ditylenchus destructor, the Migratory Endoparasitic Phytonematode.</title>
        <authorList>
            <person name="Zhang H."/>
            <person name="Lin R."/>
            <person name="Xie B."/>
        </authorList>
    </citation>
    <scope>NUCLEOTIDE SEQUENCE</scope>
    <source>
        <strain evidence="2">BazhouSP</strain>
    </source>
</reference>
<feature type="region of interest" description="Disordered" evidence="1">
    <location>
        <begin position="111"/>
        <end position="165"/>
    </location>
</feature>
<feature type="compositionally biased region" description="Low complexity" evidence="1">
    <location>
        <begin position="46"/>
        <end position="56"/>
    </location>
</feature>
<dbReference type="EMBL" id="JAKKPZ010000250">
    <property type="protein sequence ID" value="KAI1697790.1"/>
    <property type="molecule type" value="Genomic_DNA"/>
</dbReference>
<feature type="compositionally biased region" description="Acidic residues" evidence="1">
    <location>
        <begin position="155"/>
        <end position="165"/>
    </location>
</feature>
<accession>A0AAD4MK11</accession>
<dbReference type="Proteomes" id="UP001201812">
    <property type="component" value="Unassembled WGS sequence"/>
</dbReference>
<organism evidence="2 3">
    <name type="scientific">Ditylenchus destructor</name>
    <dbReference type="NCBI Taxonomy" id="166010"/>
    <lineage>
        <taxon>Eukaryota</taxon>
        <taxon>Metazoa</taxon>
        <taxon>Ecdysozoa</taxon>
        <taxon>Nematoda</taxon>
        <taxon>Chromadorea</taxon>
        <taxon>Rhabditida</taxon>
        <taxon>Tylenchina</taxon>
        <taxon>Tylenchomorpha</taxon>
        <taxon>Sphaerularioidea</taxon>
        <taxon>Anguinidae</taxon>
        <taxon>Anguininae</taxon>
        <taxon>Ditylenchus</taxon>
    </lineage>
</organism>
<sequence length="165" mass="18465">MTGNEAEDVTETPLNTPPMLQEEPIPEIAPVLEDEFDGVNAEEFDQLQNQDQPPDVVDYDTPDPLRFRLRRPIVVQNVRTEAEEEPIPEIAPVLEDDFDGVNAEEFDQIVDQVQNNVGTQAESTDNIQDPQNEASDIRRAHVTTPPPTQTPVRENDDEESPAPSP</sequence>
<feature type="compositionally biased region" description="Polar residues" evidence="1">
    <location>
        <begin position="111"/>
        <end position="134"/>
    </location>
</feature>
<evidence type="ECO:0000313" key="3">
    <source>
        <dbReference type="Proteomes" id="UP001201812"/>
    </source>
</evidence>
<protein>
    <submittedName>
        <fullName evidence="2">Uncharacterized protein</fullName>
    </submittedName>
</protein>
<comment type="caution">
    <text evidence="2">The sequence shown here is derived from an EMBL/GenBank/DDBJ whole genome shotgun (WGS) entry which is preliminary data.</text>
</comment>